<reference evidence="1 2" key="1">
    <citation type="submission" date="2024-01" db="EMBL/GenBank/DDBJ databases">
        <authorList>
            <person name="Allen C."/>
            <person name="Tagirdzhanova G."/>
        </authorList>
    </citation>
    <scope>NUCLEOTIDE SEQUENCE [LARGE SCALE GENOMIC DNA]</scope>
    <source>
        <strain evidence="1 2">CBS 119000</strain>
    </source>
</reference>
<evidence type="ECO:0000313" key="2">
    <source>
        <dbReference type="Proteomes" id="UP001642502"/>
    </source>
</evidence>
<comment type="caution">
    <text evidence="1">The sequence shown here is derived from an EMBL/GenBank/DDBJ whole genome shotgun (WGS) entry which is preliminary data.</text>
</comment>
<keyword evidence="2" id="KW-1185">Reference proteome</keyword>
<evidence type="ECO:0000313" key="1">
    <source>
        <dbReference type="EMBL" id="CAK7271983.1"/>
    </source>
</evidence>
<organism evidence="1 2">
    <name type="scientific">Sporothrix epigloea</name>
    <dbReference type="NCBI Taxonomy" id="1892477"/>
    <lineage>
        <taxon>Eukaryota</taxon>
        <taxon>Fungi</taxon>
        <taxon>Dikarya</taxon>
        <taxon>Ascomycota</taxon>
        <taxon>Pezizomycotina</taxon>
        <taxon>Sordariomycetes</taxon>
        <taxon>Sordariomycetidae</taxon>
        <taxon>Ophiostomatales</taxon>
        <taxon>Ophiostomataceae</taxon>
        <taxon>Sporothrix</taxon>
    </lineage>
</organism>
<proteinExistence type="predicted"/>
<sequence>MASTDETPYAGPTARDMIASHTLAAEIIARHGSGSQAIFDDDNINQLRAFVTDPAATRAALLSKLDATEDDDVAALTAKVAGSHSLVDYAVITRGTPKEALTDAEMDTLRAWFASGGGQPQGY</sequence>
<accession>A0ABP0DUJ6</accession>
<protein>
    <submittedName>
        <fullName evidence="1">Uncharacterized protein</fullName>
    </submittedName>
</protein>
<gene>
    <name evidence="1" type="ORF">SEPCBS119000_004886</name>
</gene>
<dbReference type="EMBL" id="CAWUON010000081">
    <property type="protein sequence ID" value="CAK7271983.1"/>
    <property type="molecule type" value="Genomic_DNA"/>
</dbReference>
<name>A0ABP0DUJ6_9PEZI</name>
<dbReference type="Proteomes" id="UP001642502">
    <property type="component" value="Unassembled WGS sequence"/>
</dbReference>